<dbReference type="InterPro" id="IPR008928">
    <property type="entry name" value="6-hairpin_glycosidase_sf"/>
</dbReference>
<evidence type="ECO:0000313" key="4">
    <source>
        <dbReference type="EMBL" id="TFK24454.1"/>
    </source>
</evidence>
<accession>A0A5C3KVJ2</accession>
<evidence type="ECO:0000256" key="2">
    <source>
        <dbReference type="SAM" id="Phobius"/>
    </source>
</evidence>
<feature type="signal peptide" evidence="3">
    <location>
        <begin position="1"/>
        <end position="29"/>
    </location>
</feature>
<evidence type="ECO:0000256" key="3">
    <source>
        <dbReference type="SAM" id="SignalP"/>
    </source>
</evidence>
<dbReference type="OrthoDB" id="4138492at2759"/>
<dbReference type="Proteomes" id="UP000307440">
    <property type="component" value="Unassembled WGS sequence"/>
</dbReference>
<gene>
    <name evidence="4" type="ORF">FA15DRAFT_669555</name>
</gene>
<keyword evidence="5" id="KW-1185">Reference proteome</keyword>
<dbReference type="EMBL" id="ML210200">
    <property type="protein sequence ID" value="TFK24454.1"/>
    <property type="molecule type" value="Genomic_DNA"/>
</dbReference>
<dbReference type="AlphaFoldDB" id="A0A5C3KVJ2"/>
<evidence type="ECO:0000256" key="1">
    <source>
        <dbReference type="ARBA" id="ARBA00022801"/>
    </source>
</evidence>
<dbReference type="InterPro" id="IPR010905">
    <property type="entry name" value="Glyco_hydro_88"/>
</dbReference>
<feature type="chain" id="PRO_5022664595" evidence="3">
    <location>
        <begin position="30"/>
        <end position="441"/>
    </location>
</feature>
<sequence>MNPRTTNILQVLLSTLLALSYFAAQDARAQELTDGQVFLISTRLAEGAQRSWELGARAQAALELNATRYSVYSKAGLPPPQRVPSDMALGLEPVFNIARRVLDQRPGGSDPRPLISDSSSADPASLGIAVVLANWTNLDNNADRYASAATSQAEYLFSTQVPKSDTGAISHRGAEVQIWSDSTFMVPPFLAYYGVITRNQDIVREAFNQVRLYRDHLRDGDTGLWKHSVLGNNSDPGLWATGNGWAAAGMLRVFATIEHSEYKDGLGSELNELKNWVNEIHRGVYDRFFDGENLVHNYLNDDRTFRDAAATALIASTVYRASTLYDEHRYIPQAQRSRLTLFTPNGGPGSNSDGSRFNDYEYFTTDGWLRPVSNPASVGDALDNGRSPEAQAFAVMLHAAWKDWVFEGEKGKDGASSALGLRVGAAGAWALAVLAGIAVLV</sequence>
<organism evidence="4 5">
    <name type="scientific">Coprinopsis marcescibilis</name>
    <name type="common">Agaric fungus</name>
    <name type="synonym">Psathyrella marcescibilis</name>
    <dbReference type="NCBI Taxonomy" id="230819"/>
    <lineage>
        <taxon>Eukaryota</taxon>
        <taxon>Fungi</taxon>
        <taxon>Dikarya</taxon>
        <taxon>Basidiomycota</taxon>
        <taxon>Agaricomycotina</taxon>
        <taxon>Agaricomycetes</taxon>
        <taxon>Agaricomycetidae</taxon>
        <taxon>Agaricales</taxon>
        <taxon>Agaricineae</taxon>
        <taxon>Psathyrellaceae</taxon>
        <taxon>Coprinopsis</taxon>
    </lineage>
</organism>
<keyword evidence="1" id="KW-0378">Hydrolase</keyword>
<dbReference type="GO" id="GO:0005975">
    <property type="term" value="P:carbohydrate metabolic process"/>
    <property type="evidence" value="ECO:0007669"/>
    <property type="project" value="InterPro"/>
</dbReference>
<name>A0A5C3KVJ2_COPMA</name>
<evidence type="ECO:0000313" key="5">
    <source>
        <dbReference type="Proteomes" id="UP000307440"/>
    </source>
</evidence>
<dbReference type="Pfam" id="PF07470">
    <property type="entry name" value="Glyco_hydro_88"/>
    <property type="match status" value="1"/>
</dbReference>
<feature type="transmembrane region" description="Helical" evidence="2">
    <location>
        <begin position="419"/>
        <end position="440"/>
    </location>
</feature>
<dbReference type="PANTHER" id="PTHR41814:SF1">
    <property type="entry name" value="CELLULASE"/>
    <property type="match status" value="1"/>
</dbReference>
<keyword evidence="3" id="KW-0732">Signal</keyword>
<protein>
    <submittedName>
        <fullName evidence="4">Six-hairpin glycosidase</fullName>
    </submittedName>
</protein>
<dbReference type="STRING" id="230819.A0A5C3KVJ2"/>
<dbReference type="Gene3D" id="1.50.10.10">
    <property type="match status" value="1"/>
</dbReference>
<keyword evidence="2" id="KW-0812">Transmembrane</keyword>
<dbReference type="GO" id="GO:0016798">
    <property type="term" value="F:hydrolase activity, acting on glycosyl bonds"/>
    <property type="evidence" value="ECO:0007669"/>
    <property type="project" value="UniProtKB-KW"/>
</dbReference>
<keyword evidence="2" id="KW-1133">Transmembrane helix</keyword>
<reference evidence="4 5" key="1">
    <citation type="journal article" date="2019" name="Nat. Ecol. Evol.">
        <title>Megaphylogeny resolves global patterns of mushroom evolution.</title>
        <authorList>
            <person name="Varga T."/>
            <person name="Krizsan K."/>
            <person name="Foldi C."/>
            <person name="Dima B."/>
            <person name="Sanchez-Garcia M."/>
            <person name="Sanchez-Ramirez S."/>
            <person name="Szollosi G.J."/>
            <person name="Szarkandi J.G."/>
            <person name="Papp V."/>
            <person name="Albert L."/>
            <person name="Andreopoulos W."/>
            <person name="Angelini C."/>
            <person name="Antonin V."/>
            <person name="Barry K.W."/>
            <person name="Bougher N.L."/>
            <person name="Buchanan P."/>
            <person name="Buyck B."/>
            <person name="Bense V."/>
            <person name="Catcheside P."/>
            <person name="Chovatia M."/>
            <person name="Cooper J."/>
            <person name="Damon W."/>
            <person name="Desjardin D."/>
            <person name="Finy P."/>
            <person name="Geml J."/>
            <person name="Haridas S."/>
            <person name="Hughes K."/>
            <person name="Justo A."/>
            <person name="Karasinski D."/>
            <person name="Kautmanova I."/>
            <person name="Kiss B."/>
            <person name="Kocsube S."/>
            <person name="Kotiranta H."/>
            <person name="LaButti K.M."/>
            <person name="Lechner B.E."/>
            <person name="Liimatainen K."/>
            <person name="Lipzen A."/>
            <person name="Lukacs Z."/>
            <person name="Mihaltcheva S."/>
            <person name="Morgado L.N."/>
            <person name="Niskanen T."/>
            <person name="Noordeloos M.E."/>
            <person name="Ohm R.A."/>
            <person name="Ortiz-Santana B."/>
            <person name="Ovrebo C."/>
            <person name="Racz N."/>
            <person name="Riley R."/>
            <person name="Savchenko A."/>
            <person name="Shiryaev A."/>
            <person name="Soop K."/>
            <person name="Spirin V."/>
            <person name="Szebenyi C."/>
            <person name="Tomsovsky M."/>
            <person name="Tulloss R.E."/>
            <person name="Uehling J."/>
            <person name="Grigoriev I.V."/>
            <person name="Vagvolgyi C."/>
            <person name="Papp T."/>
            <person name="Martin F.M."/>
            <person name="Miettinen O."/>
            <person name="Hibbett D.S."/>
            <person name="Nagy L.G."/>
        </authorList>
    </citation>
    <scope>NUCLEOTIDE SEQUENCE [LARGE SCALE GENOMIC DNA]</scope>
    <source>
        <strain evidence="4 5">CBS 121175</strain>
    </source>
</reference>
<dbReference type="SUPFAM" id="SSF48208">
    <property type="entry name" value="Six-hairpin glycosidases"/>
    <property type="match status" value="1"/>
</dbReference>
<dbReference type="InterPro" id="IPR012341">
    <property type="entry name" value="6hp_glycosidase-like_sf"/>
</dbReference>
<proteinExistence type="predicted"/>
<keyword evidence="4" id="KW-0326">Glycosidase</keyword>
<dbReference type="PANTHER" id="PTHR41814">
    <property type="entry name" value="EXPRESSED PROTEIN"/>
    <property type="match status" value="1"/>
</dbReference>
<keyword evidence="2" id="KW-0472">Membrane</keyword>